<protein>
    <submittedName>
        <fullName evidence="1">Uncharacterized protein</fullName>
    </submittedName>
</protein>
<evidence type="ECO:0000313" key="1">
    <source>
        <dbReference type="EMBL" id="KAI4803774.1"/>
    </source>
</evidence>
<dbReference type="Proteomes" id="UP001057452">
    <property type="component" value="Chromosome 15"/>
</dbReference>
<evidence type="ECO:0000313" key="2">
    <source>
        <dbReference type="Proteomes" id="UP001057452"/>
    </source>
</evidence>
<gene>
    <name evidence="1" type="ORF">KUCAC02_025422</name>
</gene>
<keyword evidence="2" id="KW-1185">Reference proteome</keyword>
<proteinExistence type="predicted"/>
<sequence length="359" mass="40329">MLIVVEPRYQVPSRPHFSQEVIPALYNKVKTTVVHDLSKASSIALTTDGWTSRATESYLTVTAHYITPDCNWNMQSHVLQTRPLYEQHTSTNLAEVLKEVVSEWKLERPGNTIPVTTDNARNIVNAIGEAGLGPQIGCFAHTINLAAQKATGINQVSRLLGRIRSVVSFFHRSTTAAHILQCKQEMLNVPKHKLIHDVPTLWNSSYDMVERYLEQQAAVYSALTEKALKKNKNINTLSDQDVRMAEEVIEVLKPLKTITTLMCTETTPSVSMILPLKTMLIKSMGPNEKDCPTVKEVKAAIRGSLKDRYTDPALQDFLHKCTAVDPRFKALSHVDNACREHIYHSLTTEIVAIEEQVYN</sequence>
<organism evidence="1 2">
    <name type="scientific">Chaenocephalus aceratus</name>
    <name type="common">Blackfin icefish</name>
    <name type="synonym">Chaenichthys aceratus</name>
    <dbReference type="NCBI Taxonomy" id="36190"/>
    <lineage>
        <taxon>Eukaryota</taxon>
        <taxon>Metazoa</taxon>
        <taxon>Chordata</taxon>
        <taxon>Craniata</taxon>
        <taxon>Vertebrata</taxon>
        <taxon>Euteleostomi</taxon>
        <taxon>Actinopterygii</taxon>
        <taxon>Neopterygii</taxon>
        <taxon>Teleostei</taxon>
        <taxon>Neoteleostei</taxon>
        <taxon>Acanthomorphata</taxon>
        <taxon>Eupercaria</taxon>
        <taxon>Perciformes</taxon>
        <taxon>Notothenioidei</taxon>
        <taxon>Channichthyidae</taxon>
        <taxon>Chaenocephalus</taxon>
    </lineage>
</organism>
<accession>A0ACB9VUH8</accession>
<comment type="caution">
    <text evidence="1">The sequence shown here is derived from an EMBL/GenBank/DDBJ whole genome shotgun (WGS) entry which is preliminary data.</text>
</comment>
<dbReference type="EMBL" id="CM043799">
    <property type="protein sequence ID" value="KAI4803774.1"/>
    <property type="molecule type" value="Genomic_DNA"/>
</dbReference>
<name>A0ACB9VUH8_CHAAC</name>
<reference evidence="1" key="1">
    <citation type="submission" date="2022-05" db="EMBL/GenBank/DDBJ databases">
        <title>Chromosome-level genome of Chaenocephalus aceratus.</title>
        <authorList>
            <person name="Park H."/>
        </authorList>
    </citation>
    <scope>NUCLEOTIDE SEQUENCE</scope>
    <source>
        <strain evidence="1">KU_202001</strain>
    </source>
</reference>